<evidence type="ECO:0000259" key="8">
    <source>
        <dbReference type="Pfam" id="PF00962"/>
    </source>
</evidence>
<dbReference type="GO" id="GO:0046103">
    <property type="term" value="P:inosine biosynthetic process"/>
    <property type="evidence" value="ECO:0007669"/>
    <property type="project" value="TreeGrafter"/>
</dbReference>
<dbReference type="PANTHER" id="PTHR11409">
    <property type="entry name" value="ADENOSINE DEAMINASE"/>
    <property type="match status" value="1"/>
</dbReference>
<dbReference type="Pfam" id="PF00962">
    <property type="entry name" value="A_deaminase"/>
    <property type="match status" value="1"/>
</dbReference>
<evidence type="ECO:0000256" key="2">
    <source>
        <dbReference type="ARBA" id="ARBA00006676"/>
    </source>
</evidence>
<dbReference type="GO" id="GO:0043103">
    <property type="term" value="P:hypoxanthine salvage"/>
    <property type="evidence" value="ECO:0007669"/>
    <property type="project" value="TreeGrafter"/>
</dbReference>
<feature type="region of interest" description="Disordered" evidence="7">
    <location>
        <begin position="549"/>
        <end position="580"/>
    </location>
</feature>
<dbReference type="EC" id="3.5.4.4" evidence="3"/>
<gene>
    <name evidence="9" type="ORF">BECKFW1821B_GA0114236_102417</name>
</gene>
<proteinExistence type="inferred from homology"/>
<protein>
    <recommendedName>
        <fullName evidence="3">adenosine deaminase</fullName>
        <ecNumber evidence="3">3.5.4.4</ecNumber>
    </recommendedName>
</protein>
<feature type="domain" description="Adenosine deaminase" evidence="8">
    <location>
        <begin position="1075"/>
        <end position="1273"/>
    </location>
</feature>
<dbReference type="GO" id="GO:0005829">
    <property type="term" value="C:cytosol"/>
    <property type="evidence" value="ECO:0007669"/>
    <property type="project" value="TreeGrafter"/>
</dbReference>
<dbReference type="EMBL" id="CAADFD010000024">
    <property type="protein sequence ID" value="VFJ55806.1"/>
    <property type="molecule type" value="Genomic_DNA"/>
</dbReference>
<feature type="region of interest" description="Disordered" evidence="7">
    <location>
        <begin position="374"/>
        <end position="393"/>
    </location>
</feature>
<dbReference type="SUPFAM" id="SSF51556">
    <property type="entry name" value="Metallo-dependent hydrolases"/>
    <property type="match status" value="1"/>
</dbReference>
<dbReference type="GO" id="GO:0006154">
    <property type="term" value="P:adenosine catabolic process"/>
    <property type="evidence" value="ECO:0007669"/>
    <property type="project" value="TreeGrafter"/>
</dbReference>
<dbReference type="GO" id="GO:0004000">
    <property type="term" value="F:adenosine deaminase activity"/>
    <property type="evidence" value="ECO:0007669"/>
    <property type="project" value="UniProtKB-ARBA"/>
</dbReference>
<accession>A0A450SPL4</accession>
<evidence type="ECO:0000256" key="4">
    <source>
        <dbReference type="ARBA" id="ARBA00022723"/>
    </source>
</evidence>
<evidence type="ECO:0000256" key="6">
    <source>
        <dbReference type="ARBA" id="ARBA00022833"/>
    </source>
</evidence>
<evidence type="ECO:0000256" key="1">
    <source>
        <dbReference type="ARBA" id="ARBA00001947"/>
    </source>
</evidence>
<dbReference type="Gene3D" id="3.20.20.140">
    <property type="entry name" value="Metal-dependent hydrolases"/>
    <property type="match status" value="1"/>
</dbReference>
<evidence type="ECO:0000313" key="9">
    <source>
        <dbReference type="EMBL" id="VFJ55806.1"/>
    </source>
</evidence>
<evidence type="ECO:0000256" key="7">
    <source>
        <dbReference type="SAM" id="MobiDB-lite"/>
    </source>
</evidence>
<evidence type="ECO:0000256" key="3">
    <source>
        <dbReference type="ARBA" id="ARBA00012784"/>
    </source>
</evidence>
<keyword evidence="4" id="KW-0479">Metal-binding</keyword>
<organism evidence="9">
    <name type="scientific">Candidatus Kentrum sp. FW</name>
    <dbReference type="NCBI Taxonomy" id="2126338"/>
    <lineage>
        <taxon>Bacteria</taxon>
        <taxon>Pseudomonadati</taxon>
        <taxon>Pseudomonadota</taxon>
        <taxon>Gammaproteobacteria</taxon>
        <taxon>Candidatus Kentrum</taxon>
    </lineage>
</organism>
<dbReference type="InterPro" id="IPR001365">
    <property type="entry name" value="A_deaminase_dom"/>
</dbReference>
<name>A0A450SPL4_9GAMM</name>
<dbReference type="InterPro" id="IPR006330">
    <property type="entry name" value="Ado/ade_deaminase"/>
</dbReference>
<keyword evidence="5" id="KW-0378">Hydrolase</keyword>
<comment type="similarity">
    <text evidence="2">Belongs to the metallo-dependent hydrolases superfamily. Adenosine and AMP deaminases family.</text>
</comment>
<keyword evidence="6" id="KW-0862">Zinc</keyword>
<dbReference type="GO" id="GO:0046872">
    <property type="term" value="F:metal ion binding"/>
    <property type="evidence" value="ECO:0007669"/>
    <property type="project" value="UniProtKB-KW"/>
</dbReference>
<evidence type="ECO:0000256" key="5">
    <source>
        <dbReference type="ARBA" id="ARBA00022801"/>
    </source>
</evidence>
<comment type="cofactor">
    <cofactor evidence="1">
        <name>Zn(2+)</name>
        <dbReference type="ChEBI" id="CHEBI:29105"/>
    </cofactor>
</comment>
<reference evidence="9" key="1">
    <citation type="submission" date="2019-02" db="EMBL/GenBank/DDBJ databases">
        <authorList>
            <person name="Gruber-Vodicka R. H."/>
            <person name="Seah K. B. B."/>
        </authorList>
    </citation>
    <scope>NUCLEOTIDE SEQUENCE</scope>
    <source>
        <strain evidence="9">BECK_BZ106</strain>
    </source>
</reference>
<dbReference type="PANTHER" id="PTHR11409:SF43">
    <property type="entry name" value="ADENOSINE DEAMINASE"/>
    <property type="match status" value="1"/>
</dbReference>
<sequence length="1303" mass="147436">MTGTPECSRPTSGGFFFICAWNAWDRERNGWRAGLEDGKVVCDYLERRGWEETEDEEQADLIAVLPRDKDKALSLADLMVYSRGMGSEPKQVLYLHTAAKAKFIEGAVAPWLFVGSRADCPFEQLEHWLGQSLINWNEGRPIDIKLVSREIRYMVFESYRRRVPGKNDKAILHKTKHVIRVAKRALRNRNGWLSRTGSRLLLEATGYRSLTKPDKRDTSKAKLFYGFCRIGDRYNKLEHDINARKARESGNSSPTARAKDAAQMELLDRYADLRTAIATRCSIDPPSPLKPNVILLIDDNPERGNLAVNIDRYIREYLPGFELWVWNPDIPTNSNPGNLLHRRDVERYASWGRISKDFLEKCVGIQKVIFPTPSSRQGLPGSSAMDGKSDNPSLKHTDQAPLGWLLARTHTVLVDILFEDVTGGDVEAGFGIVSGVQRICRDYRKEIVGELALSEPDRDSDETKWTQPEVIALSRASDLDKVQTVFRRGGGGYVKKDRLLSLPAMIARGHLPVFSADAEAHRNFRQLYNLPHETIGLLRTVKLPTALSFHRSSEEGSTTPECEEGTDGSQPKGNGKAERKKAQPFAKLIAALPKADLHVHPGSCMSPEFLAIASLVMLARHKPEEKRFPAFSNDAIRTLLDFWAGKGALLLSESLVVREDIPKDLATYLMENSSRRVLWSGDDCPPDDTKKGLPVQVEKVAQWMRDFLLRQIRNGERNRGRGLARNPETEKDYAELRSILHKELNLPDYQDADAIADSLRGKPAATLFFFALSHANPDLGRKPVLDDKDDLLRLFILWLMAGDGDNRPKTEIKLSCEGESEPEITIDLEKWFRQGEIDKEIWNRLHARFYGDRSDTCPHRTESLRGNHWELEFLYPCELSFSVQGGKVDTDDDLLSDSPTQQDNPLAWLIASGSRATDLREYLEGCEYTGAEHLKHPFLIHLFAQQTVHTFVRHGVLYAELRAAIGGYENDDLRFSFADACDCFRAAFGSAQRMVHKQYHSSRSLSRVEKSSESASNNWLWKDNFPLPELFDPLESELAAYRFPCKVSVILTGKRHKSTRTIVREAAAGAVLFSRPLKDQRTAGEFAEKAMGECRIVGFDLAGQEDGYPPEQFREDYEPLAKLHIPITVHAGENAPARFVERAILDLRARRLGHGLALADDKQLMHRARDDGICVELCPVSNFQTNAVFPYGKKEHGRAYPLREFLREGIAVTLNTDNPVISDTNPIKECFQASYAFGEPGLSLWDLLRILRLGFSRAFLTLHERRALLELADQLLLDLFSDPEIVRLLQLLSMRDRFPDRKD</sequence>
<dbReference type="InterPro" id="IPR032466">
    <property type="entry name" value="Metal_Hydrolase"/>
</dbReference>